<dbReference type="RefSeq" id="XP_056503223.1">
    <property type="nucleotide sequence ID" value="XM_056643811.1"/>
</dbReference>
<reference evidence="8" key="2">
    <citation type="journal article" date="2023" name="IMA Fungus">
        <title>Comparative genomic study of the Penicillium genus elucidates a diverse pangenome and 15 lateral gene transfer events.</title>
        <authorList>
            <person name="Petersen C."/>
            <person name="Sorensen T."/>
            <person name="Nielsen M.R."/>
            <person name="Sondergaard T.E."/>
            <person name="Sorensen J.L."/>
            <person name="Fitzpatrick D.A."/>
            <person name="Frisvad J.C."/>
            <person name="Nielsen K.L."/>
        </authorList>
    </citation>
    <scope>NUCLEOTIDE SEQUENCE</scope>
    <source>
        <strain evidence="8">IBT 23319</strain>
    </source>
</reference>
<reference evidence="8" key="1">
    <citation type="submission" date="2022-11" db="EMBL/GenBank/DDBJ databases">
        <authorList>
            <person name="Petersen C."/>
        </authorList>
    </citation>
    <scope>NUCLEOTIDE SEQUENCE</scope>
    <source>
        <strain evidence="8">IBT 23319</strain>
    </source>
</reference>
<sequence length="960" mass="107747">MQAAENALNVESSATRFGSIRFSGVAQRGKLRDGFGPQPQSSIVTPARIRWKNGQQEHVKQVKKNHDVSMDRPEPHQAFGAGLDLVGLDVSDNKSIDCEVRTLPETIPYWIAPMGHQSRMSMSHFAEHVAPVMVVLDHVANGYRDIILPLACDNDLLRQAVSVVATQHLALSHPSYQAAADKSRAAIISQLRHESFQATSDLVFNRGTWATIIVLLVGETITGSSEYGHLLQTLSCLSQNVGHIDSSTKHFLTQQTHMFEFLGQPLLGEAQGINALRLPLENYLDWIHYDVPTDPGDETLLLNLRMAFIKASHIYLGRVSSDETQWELLESLKQLVSQIDPQQVGSHALVWGVFCFYSTLNPDITAPPSDSAPATASSGRSHTVPSASFIPFDVLGQGLGNSSSSPGIFPKRKSTLDVPSLGWPDYAQLATEVQFMDQLNCAYSLPFLERFTRNTGLVSSFDCGTQEQREDIASALEFENVDPLRYPSNAHLQAGLTGPPMLSLIFKELSDTGSDKPIPESWFSDSLSLKTHEILLLVEEVVTVKPRNSPVTLQWSPALKDACLKFFSPVNLRKYLGFYWALWHPNVNFVHRPSFDPVSAKPALLAAMALMGASVSPNLPDNEDARMWLNCVEEIVFIDDDFNSDMNYPAAKNVAIHRPKLQALQAAYIVCLYQNWEGSDNSKSRVRRFRFATLVSTARDIGITTATHLNYSMLVRADFQWKEFAAREELIRLFTWIFLLDTAFVIFNNLPPRMVFKEMNIHMAAPEACFQAETADSCHQMIQLYLPPESTYWEMSFRQTFEALSQPEMPSCLKYSISSLGLLNLFALASAIHSQIFQYHNSINKCQNLTSVRNALSNWDTVWQVFSSTSWSGMSPHILVEENDISPSNMWKRNGFYRFCSEYWLLANLMADRLSLHELLPRDSPTLLSESVLEPILSKYDQTSMRQVNDLIMGFQTFQI</sequence>
<comment type="caution">
    <text evidence="8">The sequence shown here is derived from an EMBL/GenBank/DDBJ whole genome shotgun (WGS) entry which is preliminary data.</text>
</comment>
<evidence type="ECO:0000256" key="5">
    <source>
        <dbReference type="ARBA" id="ARBA00022833"/>
    </source>
</evidence>
<dbReference type="InterPro" id="IPR021858">
    <property type="entry name" value="Fun_TF"/>
</dbReference>
<dbReference type="GO" id="GO:0000785">
    <property type="term" value="C:chromatin"/>
    <property type="evidence" value="ECO:0007669"/>
    <property type="project" value="TreeGrafter"/>
</dbReference>
<name>A0A9W9P7Y2_PENCI</name>
<dbReference type="InterPro" id="IPR007219">
    <property type="entry name" value="XnlR_reg_dom"/>
</dbReference>
<dbReference type="EMBL" id="JAPQKT010000003">
    <property type="protein sequence ID" value="KAJ5235723.1"/>
    <property type="molecule type" value="Genomic_DNA"/>
</dbReference>
<keyword evidence="6" id="KW-0539">Nucleus</keyword>
<keyword evidence="9" id="KW-1185">Reference proteome</keyword>
<evidence type="ECO:0000313" key="8">
    <source>
        <dbReference type="EMBL" id="KAJ5235723.1"/>
    </source>
</evidence>
<dbReference type="PANTHER" id="PTHR40626:SF3">
    <property type="entry name" value="TRANSCRIPTION FACTOR WITH C2H2 AND ZN(2)-CYS(6) DNA BINDING DOMAIN (EUROFUNG)-RELATED"/>
    <property type="match status" value="1"/>
</dbReference>
<keyword evidence="3" id="KW-0677">Repeat</keyword>
<evidence type="ECO:0000256" key="6">
    <source>
        <dbReference type="ARBA" id="ARBA00023242"/>
    </source>
</evidence>
<protein>
    <recommendedName>
        <fullName evidence="7">Xylanolytic transcriptional activator regulatory domain-containing protein</fullName>
    </recommendedName>
</protein>
<proteinExistence type="predicted"/>
<evidence type="ECO:0000256" key="4">
    <source>
        <dbReference type="ARBA" id="ARBA00022771"/>
    </source>
</evidence>
<dbReference type="GO" id="GO:0005634">
    <property type="term" value="C:nucleus"/>
    <property type="evidence" value="ECO:0007669"/>
    <property type="project" value="UniProtKB-SubCell"/>
</dbReference>
<dbReference type="GO" id="GO:0000981">
    <property type="term" value="F:DNA-binding transcription factor activity, RNA polymerase II-specific"/>
    <property type="evidence" value="ECO:0007669"/>
    <property type="project" value="InterPro"/>
</dbReference>
<organism evidence="8 9">
    <name type="scientific">Penicillium citrinum</name>
    <dbReference type="NCBI Taxonomy" id="5077"/>
    <lineage>
        <taxon>Eukaryota</taxon>
        <taxon>Fungi</taxon>
        <taxon>Dikarya</taxon>
        <taxon>Ascomycota</taxon>
        <taxon>Pezizomycotina</taxon>
        <taxon>Eurotiomycetes</taxon>
        <taxon>Eurotiomycetidae</taxon>
        <taxon>Eurotiales</taxon>
        <taxon>Aspergillaceae</taxon>
        <taxon>Penicillium</taxon>
    </lineage>
</organism>
<evidence type="ECO:0000313" key="9">
    <source>
        <dbReference type="Proteomes" id="UP001147733"/>
    </source>
</evidence>
<feature type="domain" description="Xylanolytic transcriptional activator regulatory" evidence="7">
    <location>
        <begin position="577"/>
        <end position="859"/>
    </location>
</feature>
<dbReference type="PANTHER" id="PTHR40626">
    <property type="entry name" value="MIP31509P"/>
    <property type="match status" value="1"/>
</dbReference>
<keyword evidence="2" id="KW-0479">Metal-binding</keyword>
<dbReference type="GO" id="GO:0006351">
    <property type="term" value="P:DNA-templated transcription"/>
    <property type="evidence" value="ECO:0007669"/>
    <property type="project" value="InterPro"/>
</dbReference>
<evidence type="ECO:0000259" key="7">
    <source>
        <dbReference type="Pfam" id="PF04082"/>
    </source>
</evidence>
<dbReference type="Proteomes" id="UP001147733">
    <property type="component" value="Unassembled WGS sequence"/>
</dbReference>
<keyword evidence="4" id="KW-0863">Zinc-finger</keyword>
<evidence type="ECO:0000256" key="1">
    <source>
        <dbReference type="ARBA" id="ARBA00004123"/>
    </source>
</evidence>
<dbReference type="GO" id="GO:0008270">
    <property type="term" value="F:zinc ion binding"/>
    <property type="evidence" value="ECO:0007669"/>
    <property type="project" value="UniProtKB-KW"/>
</dbReference>
<dbReference type="Pfam" id="PF11951">
    <property type="entry name" value="Fungal_trans_2"/>
    <property type="match status" value="1"/>
</dbReference>
<dbReference type="AlphaFoldDB" id="A0A9W9P7Y2"/>
<dbReference type="CDD" id="cd12148">
    <property type="entry name" value="fungal_TF_MHR"/>
    <property type="match status" value="1"/>
</dbReference>
<dbReference type="OrthoDB" id="654211at2759"/>
<dbReference type="GO" id="GO:0000978">
    <property type="term" value="F:RNA polymerase II cis-regulatory region sequence-specific DNA binding"/>
    <property type="evidence" value="ECO:0007669"/>
    <property type="project" value="InterPro"/>
</dbReference>
<gene>
    <name evidence="8" type="ORF">N7469_004891</name>
</gene>
<accession>A0A9W9P7Y2</accession>
<evidence type="ECO:0000256" key="2">
    <source>
        <dbReference type="ARBA" id="ARBA00022723"/>
    </source>
</evidence>
<dbReference type="Pfam" id="PF04082">
    <property type="entry name" value="Fungal_trans"/>
    <property type="match status" value="1"/>
</dbReference>
<dbReference type="InterPro" id="IPR051059">
    <property type="entry name" value="VerF-like"/>
</dbReference>
<dbReference type="GeneID" id="81382978"/>
<comment type="subcellular location">
    <subcellularLocation>
        <location evidence="1">Nucleus</location>
    </subcellularLocation>
</comment>
<keyword evidence="5" id="KW-0862">Zinc</keyword>
<evidence type="ECO:0000256" key="3">
    <source>
        <dbReference type="ARBA" id="ARBA00022737"/>
    </source>
</evidence>